<keyword evidence="1" id="KW-0812">Transmembrane</keyword>
<accession>A0A2S5Y9F6</accession>
<sequence length="80" mass="8354">MIVSVIFWLVSIASGVVCLVIATGAAKDSAMDATFPHTVLGLPILEGFKADGKFGVHLQWGVIVLLVVPLIMGTLLSMSS</sequence>
<name>A0A2S5Y9F6_9MICO</name>
<protein>
    <submittedName>
        <fullName evidence="2">Transcriptional regulator</fullName>
    </submittedName>
</protein>
<evidence type="ECO:0000256" key="1">
    <source>
        <dbReference type="SAM" id="Phobius"/>
    </source>
</evidence>
<dbReference type="Proteomes" id="UP000237966">
    <property type="component" value="Unassembled WGS sequence"/>
</dbReference>
<feature type="transmembrane region" description="Helical" evidence="1">
    <location>
        <begin position="58"/>
        <end position="78"/>
    </location>
</feature>
<keyword evidence="1" id="KW-1133">Transmembrane helix</keyword>
<organism evidence="2 3">
    <name type="scientific">Rathayibacter toxicus</name>
    <dbReference type="NCBI Taxonomy" id="145458"/>
    <lineage>
        <taxon>Bacteria</taxon>
        <taxon>Bacillati</taxon>
        <taxon>Actinomycetota</taxon>
        <taxon>Actinomycetes</taxon>
        <taxon>Micrococcales</taxon>
        <taxon>Microbacteriaceae</taxon>
        <taxon>Rathayibacter</taxon>
    </lineage>
</organism>
<reference evidence="2 3" key="1">
    <citation type="submission" date="2018-02" db="EMBL/GenBank/DDBJ databases">
        <title>Bacteriophage NCPPB3778 and a type I-E CRISPR drive the evolution of the US Biological Select Agent, Rathayibacter toxicus.</title>
        <authorList>
            <person name="Davis E.W.II."/>
            <person name="Tabima J.F."/>
            <person name="Weisberg A.J."/>
            <person name="Lopes L.D."/>
            <person name="Wiseman M.S."/>
            <person name="Wiseman M.S."/>
            <person name="Pupko T."/>
            <person name="Belcher M.S."/>
            <person name="Sechler A.J."/>
            <person name="Tancos M.A."/>
            <person name="Schroeder B.K."/>
            <person name="Murray T.D."/>
            <person name="Luster D.G."/>
            <person name="Schneider W.L."/>
            <person name="Rogers E."/>
            <person name="Andreote F.D."/>
            <person name="Grunwald N.J."/>
            <person name="Putnam M.L."/>
            <person name="Chang J.H."/>
        </authorList>
    </citation>
    <scope>NUCLEOTIDE SEQUENCE [LARGE SCALE GENOMIC DNA]</scope>
    <source>
        <strain evidence="2 3">FH99</strain>
    </source>
</reference>
<evidence type="ECO:0000313" key="2">
    <source>
        <dbReference type="EMBL" id="PPI16537.1"/>
    </source>
</evidence>
<keyword evidence="1" id="KW-0472">Membrane</keyword>
<comment type="caution">
    <text evidence="2">The sequence shown here is derived from an EMBL/GenBank/DDBJ whole genome shotgun (WGS) entry which is preliminary data.</text>
</comment>
<proteinExistence type="predicted"/>
<gene>
    <name evidence="2" type="ORF">C5C51_03890</name>
</gene>
<dbReference type="EMBL" id="PSWU01000004">
    <property type="protein sequence ID" value="PPI16537.1"/>
    <property type="molecule type" value="Genomic_DNA"/>
</dbReference>
<evidence type="ECO:0000313" key="3">
    <source>
        <dbReference type="Proteomes" id="UP000237966"/>
    </source>
</evidence>
<dbReference type="AlphaFoldDB" id="A0A2S5Y9F6"/>